<evidence type="ECO:0000313" key="3">
    <source>
        <dbReference type="Proteomes" id="UP001156706"/>
    </source>
</evidence>
<sequence length="156" mass="18010">MDYLTLKWLHILSATFMFGTGFGTAFYMFFANRSGNVQAIAVVTRWVARADWWFTTPAVIIQPLSGVWMIHLAGFPMDSFWIVASIALYALAGACWVPVVWLQLRMRDMAQHAARDNTPLPPSYWRYERIWTVLGFPAFSALIVVYWLMVHKPMAW</sequence>
<keyword evidence="1" id="KW-1133">Transmembrane helix</keyword>
<proteinExistence type="predicted"/>
<evidence type="ECO:0000256" key="1">
    <source>
        <dbReference type="SAM" id="Phobius"/>
    </source>
</evidence>
<evidence type="ECO:0000313" key="2">
    <source>
        <dbReference type="EMBL" id="GLR13939.1"/>
    </source>
</evidence>
<protein>
    <submittedName>
        <fullName evidence="2">Membrane protein</fullName>
    </submittedName>
</protein>
<feature type="transmembrane region" description="Helical" evidence="1">
    <location>
        <begin position="80"/>
        <end position="102"/>
    </location>
</feature>
<comment type="caution">
    <text evidence="2">The sequence shown here is derived from an EMBL/GenBank/DDBJ whole genome shotgun (WGS) entry which is preliminary data.</text>
</comment>
<keyword evidence="1" id="KW-0812">Transmembrane</keyword>
<feature type="transmembrane region" description="Helical" evidence="1">
    <location>
        <begin position="52"/>
        <end position="74"/>
    </location>
</feature>
<keyword evidence="1" id="KW-0472">Membrane</keyword>
<dbReference type="Proteomes" id="UP001156706">
    <property type="component" value="Unassembled WGS sequence"/>
</dbReference>
<accession>A0ABQ5YJ39</accession>
<organism evidence="2 3">
    <name type="scientific">Chitinimonas prasina</name>
    <dbReference type="NCBI Taxonomy" id="1434937"/>
    <lineage>
        <taxon>Bacteria</taxon>
        <taxon>Pseudomonadati</taxon>
        <taxon>Pseudomonadota</taxon>
        <taxon>Betaproteobacteria</taxon>
        <taxon>Neisseriales</taxon>
        <taxon>Chitinibacteraceae</taxon>
        <taxon>Chitinimonas</taxon>
    </lineage>
</organism>
<reference evidence="3" key="1">
    <citation type="journal article" date="2019" name="Int. J. Syst. Evol. Microbiol.">
        <title>The Global Catalogue of Microorganisms (GCM) 10K type strain sequencing project: providing services to taxonomists for standard genome sequencing and annotation.</title>
        <authorList>
            <consortium name="The Broad Institute Genomics Platform"/>
            <consortium name="The Broad Institute Genome Sequencing Center for Infectious Disease"/>
            <person name="Wu L."/>
            <person name="Ma J."/>
        </authorList>
    </citation>
    <scope>NUCLEOTIDE SEQUENCE [LARGE SCALE GENOMIC DNA]</scope>
    <source>
        <strain evidence="3">NBRC 110044</strain>
    </source>
</reference>
<name>A0ABQ5YJ39_9NEIS</name>
<feature type="transmembrane region" description="Helical" evidence="1">
    <location>
        <begin position="130"/>
        <end position="149"/>
    </location>
</feature>
<dbReference type="InterPro" id="IPR018729">
    <property type="entry name" value="DUF2269_transmembrane"/>
</dbReference>
<feature type="transmembrane region" description="Helical" evidence="1">
    <location>
        <begin position="6"/>
        <end position="31"/>
    </location>
</feature>
<dbReference type="Pfam" id="PF10027">
    <property type="entry name" value="DUF2269"/>
    <property type="match status" value="1"/>
</dbReference>
<keyword evidence="3" id="KW-1185">Reference proteome</keyword>
<dbReference type="EMBL" id="BSOG01000003">
    <property type="protein sequence ID" value="GLR13939.1"/>
    <property type="molecule type" value="Genomic_DNA"/>
</dbReference>
<gene>
    <name evidence="2" type="ORF">GCM10007907_27290</name>
</gene>